<evidence type="ECO:0000256" key="7">
    <source>
        <dbReference type="ARBA" id="ARBA00023268"/>
    </source>
</evidence>
<keyword evidence="7" id="KW-0511">Multifunctional enzyme</keyword>
<feature type="domain" description="Carrier" evidence="10">
    <location>
        <begin position="1936"/>
        <end position="2011"/>
    </location>
</feature>
<dbReference type="InterPro" id="IPR014043">
    <property type="entry name" value="Acyl_transferase_dom"/>
</dbReference>
<feature type="domain" description="PKS/mFAS DH" evidence="12">
    <location>
        <begin position="920"/>
        <end position="1188"/>
    </location>
</feature>
<dbReference type="SUPFAM" id="SSF50129">
    <property type="entry name" value="GroES-like"/>
    <property type="match status" value="1"/>
</dbReference>
<dbReference type="PROSITE" id="PS50075">
    <property type="entry name" value="CARRIER"/>
    <property type="match status" value="1"/>
</dbReference>
<dbReference type="InterPro" id="IPR020841">
    <property type="entry name" value="PKS_Beta-ketoAc_synthase_dom"/>
</dbReference>
<dbReference type="Pfam" id="PF00550">
    <property type="entry name" value="PP-binding"/>
    <property type="match status" value="1"/>
</dbReference>
<dbReference type="RefSeq" id="WP_271189475.1">
    <property type="nucleotide sequence ID" value="NZ_BSFP01000027.1"/>
</dbReference>
<dbReference type="InterPro" id="IPR016039">
    <property type="entry name" value="Thiolase-like"/>
</dbReference>
<dbReference type="Gene3D" id="3.40.366.10">
    <property type="entry name" value="Malonyl-Coenzyme A Acyl Carrier Protein, domain 2"/>
    <property type="match status" value="1"/>
</dbReference>
<reference evidence="13" key="2">
    <citation type="submission" date="2023-01" db="EMBL/GenBank/DDBJ databases">
        <authorList>
            <person name="Sun Q."/>
            <person name="Evtushenko L."/>
        </authorList>
    </citation>
    <scope>NUCLEOTIDE SEQUENCE</scope>
    <source>
        <strain evidence="13">VKM Ac-1321</strain>
    </source>
</reference>
<dbReference type="SMART" id="SM00822">
    <property type="entry name" value="PKS_KR"/>
    <property type="match status" value="1"/>
</dbReference>
<dbReference type="GO" id="GO:0033068">
    <property type="term" value="P:macrolide biosynthetic process"/>
    <property type="evidence" value="ECO:0007669"/>
    <property type="project" value="UniProtKB-ARBA"/>
</dbReference>
<dbReference type="SUPFAM" id="SSF53901">
    <property type="entry name" value="Thiolase-like"/>
    <property type="match status" value="1"/>
</dbReference>
<dbReference type="Gene3D" id="3.40.50.720">
    <property type="entry name" value="NAD(P)-binding Rossmann-like Domain"/>
    <property type="match status" value="3"/>
</dbReference>
<dbReference type="SMART" id="SM00823">
    <property type="entry name" value="PKS_PP"/>
    <property type="match status" value="1"/>
</dbReference>
<dbReference type="Gene3D" id="3.30.70.3290">
    <property type="match status" value="1"/>
</dbReference>
<dbReference type="InterPro" id="IPR036299">
    <property type="entry name" value="Polyketide_synth_docking_sf"/>
</dbReference>
<evidence type="ECO:0000313" key="13">
    <source>
        <dbReference type="EMBL" id="GLL02947.1"/>
    </source>
</evidence>
<dbReference type="Gene3D" id="3.10.129.110">
    <property type="entry name" value="Polyketide synthase dehydratase"/>
    <property type="match status" value="1"/>
</dbReference>
<dbReference type="InterPro" id="IPR050091">
    <property type="entry name" value="PKS_NRPS_Biosynth_Enz"/>
</dbReference>
<keyword evidence="6" id="KW-0045">Antibiotic biosynthesis</keyword>
<dbReference type="InterPro" id="IPR036736">
    <property type="entry name" value="ACP-like_sf"/>
</dbReference>
<dbReference type="InterPro" id="IPR042104">
    <property type="entry name" value="PKS_dehydratase_sf"/>
</dbReference>
<dbReference type="Pfam" id="PF08659">
    <property type="entry name" value="KR"/>
    <property type="match status" value="1"/>
</dbReference>
<evidence type="ECO:0000256" key="1">
    <source>
        <dbReference type="ARBA" id="ARBA00001957"/>
    </source>
</evidence>
<dbReference type="InterPro" id="IPR013154">
    <property type="entry name" value="ADH-like_N"/>
</dbReference>
<dbReference type="PROSITE" id="PS52019">
    <property type="entry name" value="PKS_MFAS_DH"/>
    <property type="match status" value="1"/>
</dbReference>
<dbReference type="SUPFAM" id="SSF101173">
    <property type="entry name" value="Docking domain B of the erythromycin polyketide synthase (DEBS)"/>
    <property type="match status" value="1"/>
</dbReference>
<proteinExistence type="predicted"/>
<evidence type="ECO:0000256" key="6">
    <source>
        <dbReference type="ARBA" id="ARBA00023194"/>
    </source>
</evidence>
<dbReference type="SUPFAM" id="SSF47336">
    <property type="entry name" value="ACP-like"/>
    <property type="match status" value="1"/>
</dbReference>
<dbReference type="SMART" id="SM00829">
    <property type="entry name" value="PKS_ER"/>
    <property type="match status" value="1"/>
</dbReference>
<dbReference type="InterPro" id="IPR015083">
    <property type="entry name" value="NorB/c/GfsB-D-like_docking"/>
</dbReference>
<dbReference type="PROSITE" id="PS00012">
    <property type="entry name" value="PHOSPHOPANTETHEINE"/>
    <property type="match status" value="1"/>
</dbReference>
<dbReference type="SMART" id="SM01294">
    <property type="entry name" value="PKS_PP_betabranch"/>
    <property type="match status" value="1"/>
</dbReference>
<gene>
    <name evidence="13" type="ORF">GCM10017581_046890</name>
</gene>
<dbReference type="InterPro" id="IPR049900">
    <property type="entry name" value="PKS_mFAS_DH"/>
</dbReference>
<dbReference type="Pfam" id="PF00698">
    <property type="entry name" value="Acyl_transf_1"/>
    <property type="match status" value="1"/>
</dbReference>
<evidence type="ECO:0000259" key="12">
    <source>
        <dbReference type="PROSITE" id="PS52019"/>
    </source>
</evidence>
<dbReference type="GO" id="GO:0031177">
    <property type="term" value="F:phosphopantetheine binding"/>
    <property type="evidence" value="ECO:0007669"/>
    <property type="project" value="InterPro"/>
</dbReference>
<evidence type="ECO:0000256" key="9">
    <source>
        <dbReference type="PROSITE-ProRule" id="PRU01363"/>
    </source>
</evidence>
<keyword evidence="3" id="KW-0596">Phosphopantetheine</keyword>
<evidence type="ECO:0008006" key="15">
    <source>
        <dbReference type="Google" id="ProtNLM"/>
    </source>
</evidence>
<dbReference type="InterPro" id="IPR001227">
    <property type="entry name" value="Ac_transferase_dom_sf"/>
</dbReference>
<keyword evidence="14" id="KW-1185">Reference proteome</keyword>
<feature type="domain" description="Ketosynthase family 3 (KS3)" evidence="11">
    <location>
        <begin position="33"/>
        <end position="460"/>
    </location>
</feature>
<dbReference type="Pfam" id="PF21089">
    <property type="entry name" value="PKS_DH_N"/>
    <property type="match status" value="1"/>
</dbReference>
<dbReference type="PANTHER" id="PTHR43775">
    <property type="entry name" value="FATTY ACID SYNTHASE"/>
    <property type="match status" value="1"/>
</dbReference>
<evidence type="ECO:0000256" key="5">
    <source>
        <dbReference type="ARBA" id="ARBA00022679"/>
    </source>
</evidence>
<dbReference type="InterPro" id="IPR057326">
    <property type="entry name" value="KR_dom"/>
</dbReference>
<dbReference type="EMBL" id="BSFP01000027">
    <property type="protein sequence ID" value="GLL02947.1"/>
    <property type="molecule type" value="Genomic_DNA"/>
</dbReference>
<dbReference type="InterPro" id="IPR032821">
    <property type="entry name" value="PKS_assoc"/>
</dbReference>
<dbReference type="InterPro" id="IPR020807">
    <property type="entry name" value="PKS_DH"/>
</dbReference>
<dbReference type="InterPro" id="IPR049551">
    <property type="entry name" value="PKS_DH_C"/>
</dbReference>
<name>A0A9W6KL27_9ACTN</name>
<dbReference type="Gene3D" id="3.40.47.10">
    <property type="match status" value="1"/>
</dbReference>
<dbReference type="Proteomes" id="UP001143480">
    <property type="component" value="Unassembled WGS sequence"/>
</dbReference>
<dbReference type="InterPro" id="IPR009081">
    <property type="entry name" value="PP-bd_ACP"/>
</dbReference>
<keyword evidence="4" id="KW-0597">Phosphoprotein</keyword>
<evidence type="ECO:0000256" key="3">
    <source>
        <dbReference type="ARBA" id="ARBA00022450"/>
    </source>
</evidence>
<dbReference type="InterPro" id="IPR016035">
    <property type="entry name" value="Acyl_Trfase/lysoPLipase"/>
</dbReference>
<dbReference type="GO" id="GO:0016491">
    <property type="term" value="F:oxidoreductase activity"/>
    <property type="evidence" value="ECO:0007669"/>
    <property type="project" value="InterPro"/>
</dbReference>
<dbReference type="CDD" id="cd00833">
    <property type="entry name" value="PKS"/>
    <property type="match status" value="1"/>
</dbReference>
<dbReference type="PROSITE" id="PS52004">
    <property type="entry name" value="KS3_2"/>
    <property type="match status" value="1"/>
</dbReference>
<dbReference type="InterPro" id="IPR020806">
    <property type="entry name" value="PKS_PP-bd"/>
</dbReference>
<evidence type="ECO:0000256" key="2">
    <source>
        <dbReference type="ARBA" id="ARBA00004792"/>
    </source>
</evidence>
<evidence type="ECO:0000256" key="4">
    <source>
        <dbReference type="ARBA" id="ARBA00022553"/>
    </source>
</evidence>
<dbReference type="InterPro" id="IPR011032">
    <property type="entry name" value="GroES-like_sf"/>
</dbReference>
<dbReference type="InterPro" id="IPR036291">
    <property type="entry name" value="NAD(P)-bd_dom_sf"/>
</dbReference>
<dbReference type="CDD" id="cd08956">
    <property type="entry name" value="KR_3_FAS_SDR_x"/>
    <property type="match status" value="1"/>
</dbReference>
<keyword evidence="8" id="KW-0012">Acyltransferase</keyword>
<dbReference type="Gene3D" id="3.90.180.10">
    <property type="entry name" value="Medium-chain alcohol dehydrogenases, catalytic domain"/>
    <property type="match status" value="1"/>
</dbReference>
<evidence type="ECO:0000313" key="14">
    <source>
        <dbReference type="Proteomes" id="UP001143480"/>
    </source>
</evidence>
<accession>A0A9W6KL27</accession>
<evidence type="ECO:0000259" key="11">
    <source>
        <dbReference type="PROSITE" id="PS52004"/>
    </source>
</evidence>
<feature type="region of interest" description="N-terminal hotdog fold" evidence="9">
    <location>
        <begin position="920"/>
        <end position="1038"/>
    </location>
</feature>
<dbReference type="InterPro" id="IPR016036">
    <property type="entry name" value="Malonyl_transacylase_ACP-bd"/>
</dbReference>
<dbReference type="Pfam" id="PF14765">
    <property type="entry name" value="PS-DH"/>
    <property type="match status" value="1"/>
</dbReference>
<dbReference type="InterPro" id="IPR049552">
    <property type="entry name" value="PKS_DH_N"/>
</dbReference>
<organism evidence="13 14">
    <name type="scientific">Dactylosporangium matsuzakiense</name>
    <dbReference type="NCBI Taxonomy" id="53360"/>
    <lineage>
        <taxon>Bacteria</taxon>
        <taxon>Bacillati</taxon>
        <taxon>Actinomycetota</taxon>
        <taxon>Actinomycetes</taxon>
        <taxon>Micromonosporales</taxon>
        <taxon>Micromonosporaceae</taxon>
        <taxon>Dactylosporangium</taxon>
    </lineage>
</organism>
<dbReference type="Pfam" id="PF00109">
    <property type="entry name" value="ketoacyl-synt"/>
    <property type="match status" value="1"/>
</dbReference>
<dbReference type="GO" id="GO:0004312">
    <property type="term" value="F:fatty acid synthase activity"/>
    <property type="evidence" value="ECO:0007669"/>
    <property type="project" value="TreeGrafter"/>
</dbReference>
<dbReference type="CDD" id="cd05195">
    <property type="entry name" value="enoyl_red"/>
    <property type="match status" value="1"/>
</dbReference>
<dbReference type="InterPro" id="IPR020843">
    <property type="entry name" value="ER"/>
</dbReference>
<dbReference type="SMART" id="SM00827">
    <property type="entry name" value="PKS_AT"/>
    <property type="match status" value="1"/>
</dbReference>
<dbReference type="InterPro" id="IPR006162">
    <property type="entry name" value="Ppantetheine_attach_site"/>
</dbReference>
<dbReference type="PANTHER" id="PTHR43775:SF51">
    <property type="entry name" value="INACTIVE PHENOLPHTHIOCEROL SYNTHESIS POLYKETIDE SYNTHASE TYPE I PKS1-RELATED"/>
    <property type="match status" value="1"/>
</dbReference>
<dbReference type="Pfam" id="PF13602">
    <property type="entry name" value="ADH_zinc_N_2"/>
    <property type="match status" value="1"/>
</dbReference>
<evidence type="ECO:0000256" key="8">
    <source>
        <dbReference type="ARBA" id="ARBA00023315"/>
    </source>
</evidence>
<evidence type="ECO:0000259" key="10">
    <source>
        <dbReference type="PROSITE" id="PS50075"/>
    </source>
</evidence>
<protein>
    <recommendedName>
        <fullName evidence="15">Acyl transferase domain-containing protein</fullName>
    </recommendedName>
</protein>
<dbReference type="SMART" id="SM00826">
    <property type="entry name" value="PKS_DH"/>
    <property type="match status" value="1"/>
</dbReference>
<dbReference type="Pfam" id="PF02801">
    <property type="entry name" value="Ketoacyl-synt_C"/>
    <property type="match status" value="1"/>
</dbReference>
<dbReference type="Pfam" id="PF08990">
    <property type="entry name" value="Docking"/>
    <property type="match status" value="1"/>
</dbReference>
<dbReference type="Gene3D" id="1.10.1200.10">
    <property type="entry name" value="ACP-like"/>
    <property type="match status" value="1"/>
</dbReference>
<feature type="active site" description="Proton donor; for dehydratase activity" evidence="9">
    <location>
        <position position="1109"/>
    </location>
</feature>
<dbReference type="InterPro" id="IPR013968">
    <property type="entry name" value="PKS_KR"/>
</dbReference>
<dbReference type="InterPro" id="IPR014030">
    <property type="entry name" value="Ketoacyl_synth_N"/>
</dbReference>
<dbReference type="SMART" id="SM00825">
    <property type="entry name" value="PKS_KS"/>
    <property type="match status" value="1"/>
</dbReference>
<dbReference type="InterPro" id="IPR014031">
    <property type="entry name" value="Ketoacyl_synth_C"/>
</dbReference>
<dbReference type="SUPFAM" id="SSF55048">
    <property type="entry name" value="Probable ACP-binding domain of malonyl-CoA ACP transacylase"/>
    <property type="match status" value="1"/>
</dbReference>
<comment type="cofactor">
    <cofactor evidence="1">
        <name>pantetheine 4'-phosphate</name>
        <dbReference type="ChEBI" id="CHEBI:47942"/>
    </cofactor>
</comment>
<dbReference type="Pfam" id="PF08240">
    <property type="entry name" value="ADH_N"/>
    <property type="match status" value="1"/>
</dbReference>
<sequence length="2081" mass="215097">MSNEAKLRDYLKRVTAELQATQKRLAAVESAEREPIAIVGLGCRLPGGVGSPDDLWRLLDEGRDAIGPLPTDRGWDLDALYHPDADHPGTYYVREAGLLHGAGEFDPAFFGISPREAAAIDPQQRLLLQAAWEALEHAGIAPDSLKGSATGVFTGIMYSDYASRLFPNTPPSVEGYLSTSSAPSVASGRIAYTFGFHGPAVTVDTACSSSLVATHLAAQALRRGECELALAGGASIMSTPATLIEFSRQRGLAPDARAKAFADGADGTIFAEGAAVLLLERLSDARANGHPVLAVIRGSAVNQDGRTSQLSAPNGPAQERVIHAALADAGLPPEHVDAVEAHGTGTALGDPIEAQALLATYGRHRVDGRPLYLGSLKSNIGHTQAAAGAAALIKMVAAIGRAKLPVSLHIGAPTAHVDWSAGGVELLTAATPWPATGRPRRAGVSSFGISGTNAHVILEQAPETPARATAHTGTALPFVLSAHTPEVLPEQARRLLEHLGDDADPADVAYSLATTRAHHPHRAAVIAGGIEELRDGLRAIADGEPPVVGAEAVPRARTVFVFPGQGSQWPGMATHLLGEEVFAAAAAECDAALREFVDFSVLDVLRSAPEQPLRVDVVQPVLFTMMVGLARLWQSYGVQPDAVVGHSQGEIAAAYIAGGLSLTDAARIVALRSRAWLRLAGHGGMAAVSLDADALRPRLARFGDDLSIAAVNGPGTCAVAGRPAALVELVAELVGAGVQARLIPGIDTAGHSAQVDVLREHLLAVLAAVEPQTSAVPFYSTVTGAALDTAGMDTAYWYRNMREPVEFERATRSLLADGYTVFLECAPHPMLGVSLQETIRSTGADPAVLHTLRRDHGGPARIATALADAHAHGVRIDWTAALPAARRVPLPTYAFLRDRYWLDATPGADLAAAGLRPDPHPLLSAGIDLPDSGGRLFTGRLSVKAQPWLAGHAIGAAALLPGTALLDLLLHAAEGDHIADLVLAAPLWLPAEGAVDVQVSVAAPDEHGRRACSVHSRTADGDWTRHGTGVLAPGRAQEPVRLAAWPPPGATAIDVSGVYERLEEAGLRYGDPFRGLRAAWRLGDEVYAEVELPDGTPVDGFGVHPALLDAALHAIALASAEGPQGWSVRLPFAWTGISLDAVGATRLRVRVTPSGADAVAIAVADPAGDPVAAIGSVTLRPLDSAGPRAAHPDGLYHLEWVPCPPADAAPAPAVTAICPPGDAQAAVRWALEAVQGWLAGGAEHLVLVTRHGVATHAADGLDPAHAAVQGFARVAQSENPGRVTIVDIDDCSGTADEAVAAALATGEPQVALRGGAALMPRATRSGPGCALTLPDHDGWRLEAAPARTLDTLAVIPNEAAGRPLEPAELRIAVRAAGVNFRDVLVSLGMVPGQEVIGSEAAGVVLETGSAVAGFAPGDAVTGLFRGALGPVAVADHRMVTRVPAGWTEAEAAAAPVVFLTAYYGLHALAGLRPGQKVLIHTATGGVGLAALQVARHLGAEVFATASPAKQHVLRAAGLDDAHIANSRTAEFADRFRASAPEGLDVVLNSLAGDLVDASLRLLRPGGHFLEMGKTDRRDPAAVAAAHGGVRYTAYNLDQEGPARVGALLAELQELFSAGVLRPLPTTSYDVRQAPEALRLLSQARHVGKVVLSMPRPFDPEGTVLITGGTGTLGARVAEHLVTSRGVRRLVLTSRQGPAAPGAAELRERLSAHGADVTIAACDITDPGQLDALLAAHPPRAVVHTAATLADATIANLTPAHLGGVLATKLGAAAHLHRATKDLTHFILFSSIAATVGNPGQAGYAAANAYLDALAQLRTARGLPATSLAWGLWAETSALTGTLTAADRQRLAGQAITPIPTAHALRLLDAALATGRPHHIAATLDTTAELPAILRGLAPGSARRAAQGSAGERGRAGDAAAGLVRRLTESTPVEQQATLVDLVRTHASAVLGHSGGAGIGKAQAFKDAGFDSLTAVELRNRLSAAVGLRLPATAVFDHPTPVSFAEFLRAELVPTRDPAIAALDALDRVAVLSGEVDSMARAAIAARLQELLAGLGDASGPGGVLREDASDDEIFDFIDNEL</sequence>
<feature type="region of interest" description="C-terminal hotdog fold" evidence="9">
    <location>
        <begin position="1050"/>
        <end position="1188"/>
    </location>
</feature>
<dbReference type="FunFam" id="1.10.1200.10:FF:000007">
    <property type="entry name" value="Probable polyketide synthase pks17"/>
    <property type="match status" value="1"/>
</dbReference>
<comment type="pathway">
    <text evidence="2">Antibiotic biosynthesis.</text>
</comment>
<comment type="caution">
    <text evidence="13">The sequence shown here is derived from an EMBL/GenBank/DDBJ whole genome shotgun (WGS) entry which is preliminary data.</text>
</comment>
<dbReference type="SUPFAM" id="SSF51735">
    <property type="entry name" value="NAD(P)-binding Rossmann-fold domains"/>
    <property type="match status" value="3"/>
</dbReference>
<reference evidence="13" key="1">
    <citation type="journal article" date="2014" name="Int. J. Syst. Evol. Microbiol.">
        <title>Complete genome sequence of Corynebacterium casei LMG S-19264T (=DSM 44701T), isolated from a smear-ripened cheese.</title>
        <authorList>
            <consortium name="US DOE Joint Genome Institute (JGI-PGF)"/>
            <person name="Walter F."/>
            <person name="Albersmeier A."/>
            <person name="Kalinowski J."/>
            <person name="Ruckert C."/>
        </authorList>
    </citation>
    <scope>NUCLEOTIDE SEQUENCE</scope>
    <source>
        <strain evidence="13">VKM Ac-1321</strain>
    </source>
</reference>
<feature type="active site" description="Proton acceptor; for dehydratase activity" evidence="9">
    <location>
        <position position="952"/>
    </location>
</feature>
<dbReference type="Pfam" id="PF16197">
    <property type="entry name" value="KAsynt_C_assoc"/>
    <property type="match status" value="1"/>
</dbReference>
<dbReference type="FunFam" id="3.40.47.10:FF:000019">
    <property type="entry name" value="Polyketide synthase type I"/>
    <property type="match status" value="1"/>
</dbReference>
<dbReference type="GO" id="GO:0006633">
    <property type="term" value="P:fatty acid biosynthetic process"/>
    <property type="evidence" value="ECO:0007669"/>
    <property type="project" value="TreeGrafter"/>
</dbReference>
<dbReference type="SUPFAM" id="SSF52151">
    <property type="entry name" value="FabD/lysophospholipase-like"/>
    <property type="match status" value="1"/>
</dbReference>
<keyword evidence="5" id="KW-0808">Transferase</keyword>